<dbReference type="eggNOG" id="ENOG502QV88">
    <property type="taxonomic scope" value="Eukaryota"/>
</dbReference>
<evidence type="ECO:0000259" key="2">
    <source>
        <dbReference type="PROSITE" id="PS50089"/>
    </source>
</evidence>
<dbReference type="InterPro" id="IPR001841">
    <property type="entry name" value="Znf_RING"/>
</dbReference>
<dbReference type="SUPFAM" id="SSF81901">
    <property type="entry name" value="HCP-like"/>
    <property type="match status" value="1"/>
</dbReference>
<dbReference type="Proteomes" id="UP000266841">
    <property type="component" value="Unassembled WGS sequence"/>
</dbReference>
<dbReference type="InterPro" id="IPR011990">
    <property type="entry name" value="TPR-like_helical_dom_sf"/>
</dbReference>
<reference evidence="3 4" key="1">
    <citation type="journal article" date="2012" name="Genome Biol.">
        <title>Genome and low-iron response of an oceanic diatom adapted to chronic iron limitation.</title>
        <authorList>
            <person name="Lommer M."/>
            <person name="Specht M."/>
            <person name="Roy A.S."/>
            <person name="Kraemer L."/>
            <person name="Andreson R."/>
            <person name="Gutowska M.A."/>
            <person name="Wolf J."/>
            <person name="Bergner S.V."/>
            <person name="Schilhabel M.B."/>
            <person name="Klostermeier U.C."/>
            <person name="Beiko R.G."/>
            <person name="Rosenstiel P."/>
            <person name="Hippler M."/>
            <person name="Laroche J."/>
        </authorList>
    </citation>
    <scope>NUCLEOTIDE SEQUENCE [LARGE SCALE GENOMIC DNA]</scope>
    <source>
        <strain evidence="3 4">CCMP1005</strain>
    </source>
</reference>
<keyword evidence="1" id="KW-0479">Metal-binding</keyword>
<evidence type="ECO:0000256" key="1">
    <source>
        <dbReference type="PROSITE-ProRule" id="PRU00175"/>
    </source>
</evidence>
<evidence type="ECO:0000313" key="3">
    <source>
        <dbReference type="EMBL" id="EJK62967.1"/>
    </source>
</evidence>
<dbReference type="Gene3D" id="1.25.40.10">
    <property type="entry name" value="Tetratricopeptide repeat domain"/>
    <property type="match status" value="1"/>
</dbReference>
<dbReference type="Pfam" id="PF08238">
    <property type="entry name" value="Sel1"/>
    <property type="match status" value="2"/>
</dbReference>
<organism evidence="3 4">
    <name type="scientific">Thalassiosira oceanica</name>
    <name type="common">Marine diatom</name>
    <dbReference type="NCBI Taxonomy" id="159749"/>
    <lineage>
        <taxon>Eukaryota</taxon>
        <taxon>Sar</taxon>
        <taxon>Stramenopiles</taxon>
        <taxon>Ochrophyta</taxon>
        <taxon>Bacillariophyta</taxon>
        <taxon>Coscinodiscophyceae</taxon>
        <taxon>Thalassiosirophycidae</taxon>
        <taxon>Thalassiosirales</taxon>
        <taxon>Thalassiosiraceae</taxon>
        <taxon>Thalassiosira</taxon>
    </lineage>
</organism>
<feature type="domain" description="RING-type" evidence="2">
    <location>
        <begin position="79"/>
        <end position="123"/>
    </location>
</feature>
<protein>
    <recommendedName>
        <fullName evidence="2">RING-type domain-containing protein</fullName>
    </recommendedName>
</protein>
<keyword evidence="1" id="KW-0862">Zinc</keyword>
<dbReference type="AlphaFoldDB" id="K0SXH8"/>
<proteinExistence type="predicted"/>
<dbReference type="GO" id="GO:0008270">
    <property type="term" value="F:zinc ion binding"/>
    <property type="evidence" value="ECO:0007669"/>
    <property type="project" value="UniProtKB-KW"/>
</dbReference>
<gene>
    <name evidence="3" type="ORF">THAOC_16402</name>
</gene>
<name>K0SXH8_THAOC</name>
<dbReference type="PANTHER" id="PTHR43628">
    <property type="entry name" value="ACTIVATOR OF C KINASE PROTEIN 1-RELATED"/>
    <property type="match status" value="1"/>
</dbReference>
<dbReference type="PROSITE" id="PS50089">
    <property type="entry name" value="ZF_RING_2"/>
    <property type="match status" value="1"/>
</dbReference>
<keyword evidence="1" id="KW-0863">Zinc-finger</keyword>
<accession>K0SXH8</accession>
<dbReference type="OrthoDB" id="5588846at2759"/>
<dbReference type="InterPro" id="IPR006597">
    <property type="entry name" value="Sel1-like"/>
</dbReference>
<keyword evidence="4" id="KW-1185">Reference proteome</keyword>
<dbReference type="SUPFAM" id="SSF57850">
    <property type="entry name" value="RING/U-box"/>
    <property type="match status" value="1"/>
</dbReference>
<dbReference type="SMART" id="SM00671">
    <property type="entry name" value="SEL1"/>
    <property type="match status" value="2"/>
</dbReference>
<comment type="caution">
    <text evidence="3">The sequence shown here is derived from an EMBL/GenBank/DDBJ whole genome shotgun (WGS) entry which is preliminary data.</text>
</comment>
<dbReference type="InterPro" id="IPR052945">
    <property type="entry name" value="Mitotic_Regulator"/>
</dbReference>
<dbReference type="EMBL" id="AGNL01018515">
    <property type="protein sequence ID" value="EJK62967.1"/>
    <property type="molecule type" value="Genomic_DNA"/>
</dbReference>
<evidence type="ECO:0000313" key="4">
    <source>
        <dbReference type="Proteomes" id="UP000266841"/>
    </source>
</evidence>
<dbReference type="PANTHER" id="PTHR43628:SF1">
    <property type="entry name" value="CHITIN SYNTHASE REGULATORY FACTOR 2-RELATED"/>
    <property type="match status" value="1"/>
</dbReference>
<sequence>MLDIRTGRHDDDVPAFNFASASASTRICGACEQEKTEGAYSREQWARKQSIRRCDECVDAGNQLVLMKKGRTRSEEDDCPICSLPLPLEMDQTVFKVCCMNLVCNGCIVAAEKRGMDDCPFCRAPTPDESQLLAMIQKRVDAGDPAAMWHLGTHYADGSYGLTTDVTRTVELYERAAKIGFRDAHCSLGCLYHVGTDVEKDTARAIRHYEAAAVKGVVTARHNLGYVEYEAGNYDCTAALDDCCQDGIPSFAEQQGRLLHWKVTVLFVHLDRRQALSALCIRRLAVRSPAPEATLPTFTARSPHAGCAIDNHGGLGRSLCVLRSSSPGRTALTALTVSRRQSWFSTLISWAENKRDWDFQLRQRDDANLVRELAHLSFSTYTEEDILAILQARVGTRIMDLKARQLISR</sequence>